<organism evidence="1 2">
    <name type="scientific">Arenicella chitinivorans</name>
    <dbReference type="NCBI Taxonomy" id="1329800"/>
    <lineage>
        <taxon>Bacteria</taxon>
        <taxon>Pseudomonadati</taxon>
        <taxon>Pseudomonadota</taxon>
        <taxon>Gammaproteobacteria</taxon>
        <taxon>Arenicellales</taxon>
        <taxon>Arenicellaceae</taxon>
        <taxon>Arenicella</taxon>
    </lineage>
</organism>
<evidence type="ECO:0000313" key="1">
    <source>
        <dbReference type="EMBL" id="GHA10759.1"/>
    </source>
</evidence>
<accession>A0A918VNK2</accession>
<reference evidence="1" key="2">
    <citation type="submission" date="2020-09" db="EMBL/GenBank/DDBJ databases">
        <authorList>
            <person name="Sun Q."/>
            <person name="Kim S."/>
        </authorList>
    </citation>
    <scope>NUCLEOTIDE SEQUENCE</scope>
    <source>
        <strain evidence="1">KCTC 12711</strain>
    </source>
</reference>
<name>A0A918VNK2_9GAMM</name>
<proteinExistence type="predicted"/>
<dbReference type="Proteomes" id="UP000614811">
    <property type="component" value="Unassembled WGS sequence"/>
</dbReference>
<reference evidence="1" key="1">
    <citation type="journal article" date="2014" name="Int. J. Syst. Evol. Microbiol.">
        <title>Complete genome sequence of Corynebacterium casei LMG S-19264T (=DSM 44701T), isolated from a smear-ripened cheese.</title>
        <authorList>
            <consortium name="US DOE Joint Genome Institute (JGI-PGF)"/>
            <person name="Walter F."/>
            <person name="Albersmeier A."/>
            <person name="Kalinowski J."/>
            <person name="Ruckert C."/>
        </authorList>
    </citation>
    <scope>NUCLEOTIDE SEQUENCE</scope>
    <source>
        <strain evidence="1">KCTC 12711</strain>
    </source>
</reference>
<comment type="caution">
    <text evidence="1">The sequence shown here is derived from an EMBL/GenBank/DDBJ whole genome shotgun (WGS) entry which is preliminary data.</text>
</comment>
<dbReference type="AlphaFoldDB" id="A0A918VNK2"/>
<dbReference type="EMBL" id="BMXA01000003">
    <property type="protein sequence ID" value="GHA10759.1"/>
    <property type="molecule type" value="Genomic_DNA"/>
</dbReference>
<evidence type="ECO:0000313" key="2">
    <source>
        <dbReference type="Proteomes" id="UP000614811"/>
    </source>
</evidence>
<keyword evidence="2" id="KW-1185">Reference proteome</keyword>
<sequence length="259" mass="29912">MGFLTEIDKNELSNVIFSAETLAWISDVRQLKTLRKELRRRFNKVEIYFYIRRQDLLVVSHNQEASKGRPSRVFYGNQSVALPKYMAEFDEYLDYHSKLSMWGDLFGDESIKVRIFEEKKLVDGNVVADFLYASGLDLTPRLLQSNQSLGREKVLLSHYMLDAGVPVEVRKKVLEFIEDSERLKPSKQEAQEFYAHYRSSNIALNNRFNVSEKESIFSDNFDSYPEVSGDLWDANSVGRAVYGLINVLLDQDIIDSPLA</sequence>
<protein>
    <submittedName>
        <fullName evidence="1">Uncharacterized protein</fullName>
    </submittedName>
</protein>
<gene>
    <name evidence="1" type="ORF">GCM10008090_20560</name>
</gene>